<evidence type="ECO:0000256" key="6">
    <source>
        <dbReference type="ARBA" id="ARBA00023157"/>
    </source>
</evidence>
<dbReference type="GO" id="GO:0001817">
    <property type="term" value="P:regulation of cytokine production"/>
    <property type="evidence" value="ECO:0007669"/>
    <property type="project" value="TreeGrafter"/>
</dbReference>
<protein>
    <recommendedName>
        <fullName evidence="12">Ig-like domain-containing protein</fullName>
    </recommendedName>
</protein>
<dbReference type="GO" id="GO:0042110">
    <property type="term" value="P:T cell activation"/>
    <property type="evidence" value="ECO:0007669"/>
    <property type="project" value="UniProtKB-ARBA"/>
</dbReference>
<evidence type="ECO:0000259" key="12">
    <source>
        <dbReference type="PROSITE" id="PS50835"/>
    </source>
</evidence>
<evidence type="ECO:0000256" key="3">
    <source>
        <dbReference type="ARBA" id="ARBA00022729"/>
    </source>
</evidence>
<dbReference type="GO" id="GO:0009897">
    <property type="term" value="C:external side of plasma membrane"/>
    <property type="evidence" value="ECO:0007669"/>
    <property type="project" value="TreeGrafter"/>
</dbReference>
<feature type="domain" description="Ig-like" evidence="12">
    <location>
        <begin position="40"/>
        <end position="141"/>
    </location>
</feature>
<feature type="chain" id="PRO_5034388257" description="Ig-like domain-containing protein" evidence="11">
    <location>
        <begin position="22"/>
        <end position="303"/>
    </location>
</feature>
<dbReference type="InterPro" id="IPR053896">
    <property type="entry name" value="BTN3A2-like_Ig-C"/>
</dbReference>
<reference evidence="13" key="1">
    <citation type="submission" date="2021-06" db="EMBL/GenBank/DDBJ databases">
        <authorList>
            <consortium name="Wellcome Sanger Institute Data Sharing"/>
        </authorList>
    </citation>
    <scope>NUCLEOTIDE SEQUENCE [LARGE SCALE GENOMIC DNA]</scope>
</reference>
<dbReference type="GO" id="GO:1903037">
    <property type="term" value="P:regulation of leukocyte cell-cell adhesion"/>
    <property type="evidence" value="ECO:0007669"/>
    <property type="project" value="UniProtKB-ARBA"/>
</dbReference>
<dbReference type="FunFam" id="2.60.40.10:FF:000142">
    <property type="entry name" value="V-set domain-containing T-cell activation inhibitor 1"/>
    <property type="match status" value="1"/>
</dbReference>
<dbReference type="PANTHER" id="PTHR24100">
    <property type="entry name" value="BUTYROPHILIN"/>
    <property type="match status" value="1"/>
</dbReference>
<keyword evidence="14" id="KW-1185">Reference proteome</keyword>
<reference evidence="13" key="2">
    <citation type="submission" date="2025-08" db="UniProtKB">
        <authorList>
            <consortium name="Ensembl"/>
        </authorList>
    </citation>
    <scope>IDENTIFICATION</scope>
</reference>
<reference evidence="13" key="3">
    <citation type="submission" date="2025-09" db="UniProtKB">
        <authorList>
            <consortium name="Ensembl"/>
        </authorList>
    </citation>
    <scope>IDENTIFICATION</scope>
</reference>
<dbReference type="Proteomes" id="UP000694620">
    <property type="component" value="Chromosome 16"/>
</dbReference>
<dbReference type="SUPFAM" id="SSF48726">
    <property type="entry name" value="Immunoglobulin"/>
    <property type="match status" value="2"/>
</dbReference>
<dbReference type="Gene3D" id="2.60.40.10">
    <property type="entry name" value="Immunoglobulins"/>
    <property type="match status" value="2"/>
</dbReference>
<evidence type="ECO:0000256" key="2">
    <source>
        <dbReference type="ARBA" id="ARBA00022692"/>
    </source>
</evidence>
<dbReference type="Pfam" id="PF22705">
    <property type="entry name" value="C2-set_3"/>
    <property type="match status" value="1"/>
</dbReference>
<proteinExistence type="inferred from homology"/>
<dbReference type="Pfam" id="PF07686">
    <property type="entry name" value="V-set"/>
    <property type="match status" value="1"/>
</dbReference>
<keyword evidence="7" id="KW-0325">Glycoprotein</keyword>
<dbReference type="SMART" id="SM00409">
    <property type="entry name" value="IG"/>
    <property type="match status" value="1"/>
</dbReference>
<dbReference type="GO" id="GO:0050852">
    <property type="term" value="P:T cell receptor signaling pathway"/>
    <property type="evidence" value="ECO:0007669"/>
    <property type="project" value="TreeGrafter"/>
</dbReference>
<evidence type="ECO:0000313" key="14">
    <source>
        <dbReference type="Proteomes" id="UP000694620"/>
    </source>
</evidence>
<dbReference type="GeneTree" id="ENSGT01120000271914"/>
<accession>A0A8C4STW6</accession>
<evidence type="ECO:0000256" key="7">
    <source>
        <dbReference type="ARBA" id="ARBA00023180"/>
    </source>
</evidence>
<dbReference type="InterPro" id="IPR007110">
    <property type="entry name" value="Ig-like_dom"/>
</dbReference>
<dbReference type="InterPro" id="IPR013783">
    <property type="entry name" value="Ig-like_fold"/>
</dbReference>
<evidence type="ECO:0000256" key="8">
    <source>
        <dbReference type="ARBA" id="ARBA00023319"/>
    </source>
</evidence>
<evidence type="ECO:0000256" key="11">
    <source>
        <dbReference type="SAM" id="SignalP"/>
    </source>
</evidence>
<evidence type="ECO:0000313" key="13">
    <source>
        <dbReference type="Ensembl" id="ENSECRP00000022063.1"/>
    </source>
</evidence>
<dbReference type="GO" id="GO:0005102">
    <property type="term" value="F:signaling receptor binding"/>
    <property type="evidence" value="ECO:0007669"/>
    <property type="project" value="TreeGrafter"/>
</dbReference>
<evidence type="ECO:0000256" key="9">
    <source>
        <dbReference type="ARBA" id="ARBA00038221"/>
    </source>
</evidence>
<dbReference type="GO" id="GO:0050863">
    <property type="term" value="P:regulation of T cell activation"/>
    <property type="evidence" value="ECO:0007669"/>
    <property type="project" value="UniProtKB-ARBA"/>
</dbReference>
<keyword evidence="2 10" id="KW-0812">Transmembrane</keyword>
<sequence length="303" mass="34024">MKTYLSVGFFIFMAFVQLYRSETDKFTLVVSSPSVFGHVGENIVLPCALSSNISAEGMEIRWLKQEKERSVLIFVSQENNENELNKGYQERTELFKPSLGEGDVSLLLKSIKISDRGNYTCSVVTSNWFSDASLSLEVIVTGSTPLMSLNGHKGAGIGLSCISVGWHPIPEVQWLDVVDTDISARSNTELVMDQDGLYSVKSNLEVSQKDSDGIVCRVRGVQRQPESYIEIREDLFHTSSSWKAAFAVTFLFLLFALGLLGAVFLHWMKNRAIQESEKKVEESCKFFILNKNLMIYCVIFPLI</sequence>
<comment type="similarity">
    <text evidence="9">Belongs to the SKINT family.</text>
</comment>
<keyword evidence="8" id="KW-0393">Immunoglobulin domain</keyword>
<name>A0A8C4STW6_ERPCA</name>
<keyword evidence="4 10" id="KW-1133">Transmembrane helix</keyword>
<dbReference type="FunFam" id="2.60.40.10:FF:000088">
    <property type="entry name" value="Butyrophilin subfamily 1 member A1"/>
    <property type="match status" value="1"/>
</dbReference>
<evidence type="ECO:0000256" key="10">
    <source>
        <dbReference type="SAM" id="Phobius"/>
    </source>
</evidence>
<evidence type="ECO:0000256" key="1">
    <source>
        <dbReference type="ARBA" id="ARBA00004370"/>
    </source>
</evidence>
<organism evidence="13 14">
    <name type="scientific">Erpetoichthys calabaricus</name>
    <name type="common">Rope fish</name>
    <name type="synonym">Calamoichthys calabaricus</name>
    <dbReference type="NCBI Taxonomy" id="27687"/>
    <lineage>
        <taxon>Eukaryota</taxon>
        <taxon>Metazoa</taxon>
        <taxon>Chordata</taxon>
        <taxon>Craniata</taxon>
        <taxon>Vertebrata</taxon>
        <taxon>Euteleostomi</taxon>
        <taxon>Actinopterygii</taxon>
        <taxon>Polypteriformes</taxon>
        <taxon>Polypteridae</taxon>
        <taxon>Erpetoichthys</taxon>
    </lineage>
</organism>
<feature type="domain" description="Ig-like" evidence="12">
    <location>
        <begin position="153"/>
        <end position="232"/>
    </location>
</feature>
<dbReference type="InterPro" id="IPR003599">
    <property type="entry name" value="Ig_sub"/>
</dbReference>
<dbReference type="InterPro" id="IPR036179">
    <property type="entry name" value="Ig-like_dom_sf"/>
</dbReference>
<evidence type="ECO:0000256" key="4">
    <source>
        <dbReference type="ARBA" id="ARBA00022989"/>
    </source>
</evidence>
<keyword evidence="3 11" id="KW-0732">Signal</keyword>
<evidence type="ECO:0000256" key="5">
    <source>
        <dbReference type="ARBA" id="ARBA00023136"/>
    </source>
</evidence>
<comment type="subcellular location">
    <subcellularLocation>
        <location evidence="1">Membrane</location>
    </subcellularLocation>
</comment>
<dbReference type="InterPro" id="IPR050504">
    <property type="entry name" value="IgSF_BTN/MOG"/>
</dbReference>
<keyword evidence="5 10" id="KW-0472">Membrane</keyword>
<dbReference type="SMART" id="SM00406">
    <property type="entry name" value="IGv"/>
    <property type="match status" value="1"/>
</dbReference>
<keyword evidence="6" id="KW-1015">Disulfide bond</keyword>
<dbReference type="PROSITE" id="PS50835">
    <property type="entry name" value="IG_LIKE"/>
    <property type="match status" value="2"/>
</dbReference>
<feature type="transmembrane region" description="Helical" evidence="10">
    <location>
        <begin position="244"/>
        <end position="268"/>
    </location>
</feature>
<dbReference type="Ensembl" id="ENSECRT00000022535.1">
    <property type="protein sequence ID" value="ENSECRP00000022063.1"/>
    <property type="gene ID" value="ENSECRG00000014908.1"/>
</dbReference>
<dbReference type="AlphaFoldDB" id="A0A8C4STW6"/>
<feature type="signal peptide" evidence="11">
    <location>
        <begin position="1"/>
        <end position="21"/>
    </location>
</feature>
<dbReference type="InterPro" id="IPR013106">
    <property type="entry name" value="Ig_V-set"/>
</dbReference>